<sequence length="306" mass="33545">MKHVCIGFLMGAVEVLPGVSGGTIAFISGIYLRLLNALKRFNPKLIIDIYNMGFRIAWKSLDISFLTSLFLGMGIGIILFANIMSFFLQNEPVILWSFFFGLVLASCILIIRDTDMRIIQTYIFLGIGLVAGLTMTQLVSLDIEPTPIALFFGGVFSVCAWILPGVSGSFFLLIFGLYSFVIDAIKSFDLISLSSLGVGCVIGIVSFSQMLSFLLIKYRNTVLSVLVGLMLGCLTRVWPWKNTLSYQLANDGSHIPLVQEAVLPSTYILLTNQDADVLAACVAVLIGMASVTIFHFINLRSSISYD</sequence>
<feature type="transmembrane region" description="Helical" evidence="1">
    <location>
        <begin position="6"/>
        <end position="32"/>
    </location>
</feature>
<feature type="transmembrane region" description="Helical" evidence="1">
    <location>
        <begin position="93"/>
        <end position="111"/>
    </location>
</feature>
<comment type="caution">
    <text evidence="2">The sequence shown here is derived from an EMBL/GenBank/DDBJ whole genome shotgun (WGS) entry which is preliminary data.</text>
</comment>
<dbReference type="PANTHER" id="PTHR37308">
    <property type="entry name" value="INTEGRAL MEMBRANE PROTEIN"/>
    <property type="match status" value="1"/>
</dbReference>
<keyword evidence="1" id="KW-1133">Transmembrane helix</keyword>
<proteinExistence type="predicted"/>
<feature type="transmembrane region" description="Helical" evidence="1">
    <location>
        <begin position="190"/>
        <end position="216"/>
    </location>
</feature>
<keyword evidence="1" id="KW-0472">Membrane</keyword>
<organism evidence="2 3">
    <name type="scientific">OM182 bacterium</name>
    <dbReference type="NCBI Taxonomy" id="2510334"/>
    <lineage>
        <taxon>Bacteria</taxon>
        <taxon>Pseudomonadati</taxon>
        <taxon>Pseudomonadota</taxon>
        <taxon>Gammaproteobacteria</taxon>
        <taxon>OMG group</taxon>
        <taxon>OM182 clade</taxon>
    </lineage>
</organism>
<dbReference type="InterPro" id="IPR007163">
    <property type="entry name" value="VCA0040-like"/>
</dbReference>
<feature type="transmembrane region" description="Helical" evidence="1">
    <location>
        <begin position="65"/>
        <end position="87"/>
    </location>
</feature>
<keyword evidence="1" id="KW-0812">Transmembrane</keyword>
<protein>
    <submittedName>
        <fullName evidence="2">DUF368 domain-containing protein</fullName>
    </submittedName>
</protein>
<gene>
    <name evidence="2" type="ORF">EVA68_05415</name>
</gene>
<evidence type="ECO:0000313" key="2">
    <source>
        <dbReference type="EMBL" id="RZO76019.1"/>
    </source>
</evidence>
<dbReference type="PANTHER" id="PTHR37308:SF1">
    <property type="entry name" value="POLYPRENYL-PHOSPHATE TRANSPORTER"/>
    <property type="match status" value="1"/>
</dbReference>
<accession>A0A520S0M0</accession>
<dbReference type="Pfam" id="PF04018">
    <property type="entry name" value="VCA0040-like"/>
    <property type="match status" value="1"/>
</dbReference>
<feature type="transmembrane region" description="Helical" evidence="1">
    <location>
        <begin position="277"/>
        <end position="297"/>
    </location>
</feature>
<feature type="transmembrane region" description="Helical" evidence="1">
    <location>
        <begin position="222"/>
        <end position="238"/>
    </location>
</feature>
<dbReference type="EMBL" id="SHAG01000019">
    <property type="protein sequence ID" value="RZO76019.1"/>
    <property type="molecule type" value="Genomic_DNA"/>
</dbReference>
<dbReference type="Proteomes" id="UP000316199">
    <property type="component" value="Unassembled WGS sequence"/>
</dbReference>
<feature type="transmembrane region" description="Helical" evidence="1">
    <location>
        <begin position="149"/>
        <end position="178"/>
    </location>
</feature>
<feature type="transmembrane region" description="Helical" evidence="1">
    <location>
        <begin position="123"/>
        <end position="143"/>
    </location>
</feature>
<evidence type="ECO:0000313" key="3">
    <source>
        <dbReference type="Proteomes" id="UP000316199"/>
    </source>
</evidence>
<evidence type="ECO:0000256" key="1">
    <source>
        <dbReference type="SAM" id="Phobius"/>
    </source>
</evidence>
<dbReference type="AlphaFoldDB" id="A0A520S0M0"/>
<reference evidence="2 3" key="1">
    <citation type="submission" date="2019-02" db="EMBL/GenBank/DDBJ databases">
        <title>Prokaryotic population dynamics and viral predation in marine succession experiment using metagenomics: the confinement effect.</title>
        <authorList>
            <person name="Haro-Moreno J.M."/>
            <person name="Rodriguez-Valera F."/>
            <person name="Lopez-Perez M."/>
        </authorList>
    </citation>
    <scope>NUCLEOTIDE SEQUENCE [LARGE SCALE GENOMIC DNA]</scope>
    <source>
        <strain evidence="2">MED-G157</strain>
    </source>
</reference>
<name>A0A520S0M0_9GAMM</name>